<organism evidence="3">
    <name type="scientific">Tripsacum dactyloides</name>
    <name type="common">Gama grass</name>
    <name type="synonym">Coix dactyloides</name>
    <dbReference type="NCBI Taxonomy" id="4563"/>
    <lineage>
        <taxon>Eukaryota</taxon>
        <taxon>Viridiplantae</taxon>
        <taxon>Streptophyta</taxon>
        <taxon>Embryophyta</taxon>
        <taxon>Tracheophyta</taxon>
        <taxon>Spermatophyta</taxon>
        <taxon>Magnoliopsida</taxon>
        <taxon>Liliopsida</taxon>
        <taxon>Poales</taxon>
        <taxon>Poaceae</taxon>
        <taxon>PACMAD clade</taxon>
        <taxon>Panicoideae</taxon>
        <taxon>Andropogonodae</taxon>
        <taxon>Andropogoneae</taxon>
        <taxon>Tripsacinae</taxon>
        <taxon>Tripsacum</taxon>
    </lineage>
</organism>
<keyword evidence="3" id="KW-0496">Mitochondrion</keyword>
<proteinExistence type="inferred from homology"/>
<dbReference type="PANTHER" id="PTHR12534">
    <property type="entry name" value="30S RIBOSOMAL PROTEIN S2 PROKARYOTIC AND ORGANELLAR"/>
    <property type="match status" value="1"/>
</dbReference>
<feature type="compositionally biased region" description="Low complexity" evidence="2">
    <location>
        <begin position="396"/>
        <end position="409"/>
    </location>
</feature>
<dbReference type="PRINTS" id="PR00395">
    <property type="entry name" value="RIBOSOMALS2"/>
</dbReference>
<dbReference type="RefSeq" id="YP_762505.1">
    <property type="nucleotide sequence ID" value="NC_008362.1"/>
</dbReference>
<evidence type="ECO:0000256" key="1">
    <source>
        <dbReference type="ARBA" id="ARBA00006242"/>
    </source>
</evidence>
<dbReference type="GO" id="GO:0006412">
    <property type="term" value="P:translation"/>
    <property type="evidence" value="ECO:0007669"/>
    <property type="project" value="InterPro"/>
</dbReference>
<comment type="similarity">
    <text evidence="1">Belongs to the universal ribosomal protein uS2 family.</text>
</comment>
<reference evidence="3" key="1">
    <citation type="submission" date="2006-09" db="EMBL/GenBank/DDBJ databases">
        <title>Comparison and evolutionary analysis of closely related plant mitochondrial genomes: five maize mitochondrial genomes.</title>
        <authorList>
            <person name="Allen J.O."/>
            <person name="Minx P."/>
            <person name="Fauron C.M."/>
            <person name="Oddiraju S."/>
            <person name="Clifton S.W."/>
        </authorList>
    </citation>
    <scope>NUCLEOTIDE SEQUENCE</scope>
</reference>
<dbReference type="GO" id="GO:0003735">
    <property type="term" value="F:structural constituent of ribosome"/>
    <property type="evidence" value="ECO:0007669"/>
    <property type="project" value="InterPro"/>
</dbReference>
<dbReference type="GeneID" id="4306100"/>
<dbReference type="FunFam" id="3.40.50.10490:FF:000056">
    <property type="entry name" value="Ribosomal protein S2"/>
    <property type="match status" value="1"/>
</dbReference>
<gene>
    <name evidence="3" type="primary">rps2A</name>
</gene>
<feature type="region of interest" description="Disordered" evidence="2">
    <location>
        <begin position="363"/>
        <end position="423"/>
    </location>
</feature>
<evidence type="ECO:0000256" key="2">
    <source>
        <dbReference type="SAM" id="MobiDB-lite"/>
    </source>
</evidence>
<dbReference type="Gene3D" id="3.40.50.10490">
    <property type="entry name" value="Glucose-6-phosphate isomerase like protein, domain 1"/>
    <property type="match status" value="1"/>
</dbReference>
<feature type="region of interest" description="Disordered" evidence="2">
    <location>
        <begin position="300"/>
        <end position="351"/>
    </location>
</feature>
<dbReference type="GO" id="GO:0005763">
    <property type="term" value="C:mitochondrial small ribosomal subunit"/>
    <property type="evidence" value="ECO:0007669"/>
    <property type="project" value="TreeGrafter"/>
</dbReference>
<dbReference type="EMBL" id="DQ984517">
    <property type="protein sequence ID" value="ABI74664.1"/>
    <property type="molecule type" value="Genomic_DNA"/>
</dbReference>
<evidence type="ECO:0000313" key="3">
    <source>
        <dbReference type="EMBL" id="ABI74664.1"/>
    </source>
</evidence>
<dbReference type="AlphaFoldDB" id="Q09EN1"/>
<dbReference type="InterPro" id="IPR023591">
    <property type="entry name" value="Ribosomal_uS2_flav_dom_sf"/>
</dbReference>
<accession>Q09EN1</accession>
<protein>
    <submittedName>
        <fullName evidence="3">Ribosomal protein S2</fullName>
    </submittedName>
</protein>
<geneLocation type="mitochondrion" evidence="3"/>
<sequence length="559" mass="63965">MTILSTVCTKLLCTNAHLGRRVAAHHLKVYIRCFRNGIAILDSDKTLICLRNALNFLGYLICQKSRSFFLKTKNLFIYSIMAKMWSCINDSQWKIGAFLTNSYANPKKFRSRNKKIYFGLNRQPDCVVILHPDRKSSVILEADRSQIPIAYLVDSTIPSHKRFTFTIPANDPLRLLVYLFRNSITKTVILERQKRTAINGPRAGARGASTLKGIRTYSAASPKHWNWKKKFFRFKNWNRKFCLMLLLPASCWLQWYFGFFDLAELFTVLLKDLSEVLVGWLACLFQCLWETFQGGQSATLGMPQGESGGSSDKLPSKVGGQKPLLMEAGEGSTQEAGEGSTQEGRKGKAPLDLDFEREVRSAPYFIDPPLSPTEGERLSPTTGPSPEGGDHPHDNTPPVAVEPAPLPETNPTRAEGSLKRKEHPYVEDMNKKYEDYLKRVQAREDDKEWADIISGIETAKDKKNEIDLKKRGIASQILEENHDLDRMCREIFRQRMPLMILQNKSGREDKKREKLFSTILRSQGKEYSLENLWQLRKDLRDPEACEALRPILWELRDKL</sequence>
<dbReference type="InterPro" id="IPR001865">
    <property type="entry name" value="Ribosomal_uS2"/>
</dbReference>
<keyword evidence="3" id="KW-0689">Ribosomal protein</keyword>
<feature type="compositionally biased region" description="Polar residues" evidence="2">
    <location>
        <begin position="331"/>
        <end position="342"/>
    </location>
</feature>
<dbReference type="Pfam" id="PF00318">
    <property type="entry name" value="Ribosomal_S2"/>
    <property type="match status" value="1"/>
</dbReference>
<dbReference type="PANTHER" id="PTHR12534:SF1">
    <property type="entry name" value="SMALL RIBOSOMAL SUBUNIT PROTEIN US2M"/>
    <property type="match status" value="1"/>
</dbReference>
<name>Q09EN1_TRIDA</name>
<keyword evidence="3" id="KW-0687">Ribonucleoprotein</keyword>
<dbReference type="SUPFAM" id="SSF52313">
    <property type="entry name" value="Ribosomal protein S2"/>
    <property type="match status" value="1"/>
</dbReference>
<dbReference type="InterPro" id="IPR005706">
    <property type="entry name" value="Ribosomal_uS2_bac/mit/plastid"/>
</dbReference>